<evidence type="ECO:0000256" key="6">
    <source>
        <dbReference type="ARBA" id="ARBA00035241"/>
    </source>
</evidence>
<keyword evidence="3" id="KW-0810">Translation regulation</keyword>
<dbReference type="CDD" id="cd00403">
    <property type="entry name" value="Ribosomal_L1"/>
    <property type="match status" value="1"/>
</dbReference>
<dbReference type="EMBL" id="MFZV01000028">
    <property type="protein sequence ID" value="OGK31068.1"/>
    <property type="molecule type" value="Genomic_DNA"/>
</dbReference>
<protein>
    <recommendedName>
        <fullName evidence="6">Large ribosomal subunit protein uL1</fullName>
    </recommendedName>
    <alternativeName>
        <fullName evidence="7">50S ribosomal protein L1</fullName>
    </alternativeName>
</protein>
<sequence>MGKIRTRFIGIKEVEEKEKKAQKEKSQEKKQSKEKIKIKVPEQKEDGKELIEKKEKEESKKTVKAVKARTRGKNYLLAKNQIKQTPLSLKEAIELLKKIKYTKFDESVELHIKTSDSSIKGEVQMPYSIGKEVRVQIVDDELLDQIENGKTDFDILISHPSYMPKLVKFAKILGPRGLMPNPKAGTVSEKPEEVAKKFKKGVLKWKSEIKQPLIHQQISKLSSQTKEIEENAKVLINSIGQSKIIEIYLTSSMSPSIKIDVSKL</sequence>
<comment type="caution">
    <text evidence="9">The sequence shown here is derived from an EMBL/GenBank/DDBJ whole genome shotgun (WGS) entry which is preliminary data.</text>
</comment>
<dbReference type="AlphaFoldDB" id="A0A1F7HIL5"/>
<keyword evidence="2" id="KW-0678">Repressor</keyword>
<name>A0A1F7HIL5_9BACT</name>
<evidence type="ECO:0000256" key="7">
    <source>
        <dbReference type="ARBA" id="ARBA00035452"/>
    </source>
</evidence>
<dbReference type="InterPro" id="IPR016095">
    <property type="entry name" value="Ribosomal_uL1_3-a/b-sand"/>
</dbReference>
<comment type="similarity">
    <text evidence="1">Belongs to the universal ribosomal protein uL1 family.</text>
</comment>
<dbReference type="GO" id="GO:1990904">
    <property type="term" value="C:ribonucleoprotein complex"/>
    <property type="evidence" value="ECO:0007669"/>
    <property type="project" value="UniProtKB-KW"/>
</dbReference>
<dbReference type="InterPro" id="IPR028364">
    <property type="entry name" value="Ribosomal_uL1/biogenesis"/>
</dbReference>
<dbReference type="PANTHER" id="PTHR36427:SF3">
    <property type="entry name" value="LARGE RIBOSOMAL SUBUNIT PROTEIN UL1M"/>
    <property type="match status" value="1"/>
</dbReference>
<evidence type="ECO:0000313" key="9">
    <source>
        <dbReference type="EMBL" id="OGK31068.1"/>
    </source>
</evidence>
<accession>A0A1F7HIL5</accession>
<reference evidence="9 10" key="1">
    <citation type="journal article" date="2016" name="Nat. Commun.">
        <title>Thousands of microbial genomes shed light on interconnected biogeochemical processes in an aquifer system.</title>
        <authorList>
            <person name="Anantharaman K."/>
            <person name="Brown C.T."/>
            <person name="Hug L.A."/>
            <person name="Sharon I."/>
            <person name="Castelle C.J."/>
            <person name="Probst A.J."/>
            <person name="Thomas B.C."/>
            <person name="Singh A."/>
            <person name="Wilkins M.J."/>
            <person name="Karaoz U."/>
            <person name="Brodie E.L."/>
            <person name="Williams K.H."/>
            <person name="Hubbard S.S."/>
            <person name="Banfield J.F."/>
        </authorList>
    </citation>
    <scope>NUCLEOTIDE SEQUENCE [LARGE SCALE GENOMIC DNA]</scope>
</reference>
<evidence type="ECO:0000313" key="10">
    <source>
        <dbReference type="Proteomes" id="UP000177199"/>
    </source>
</evidence>
<evidence type="ECO:0000256" key="1">
    <source>
        <dbReference type="ARBA" id="ARBA00010531"/>
    </source>
</evidence>
<keyword evidence="5" id="KW-0687">Ribonucleoprotein</keyword>
<dbReference type="Gene3D" id="3.30.190.20">
    <property type="match status" value="1"/>
</dbReference>
<dbReference type="GO" id="GO:0006417">
    <property type="term" value="P:regulation of translation"/>
    <property type="evidence" value="ECO:0007669"/>
    <property type="project" value="UniProtKB-KW"/>
</dbReference>
<evidence type="ECO:0000256" key="5">
    <source>
        <dbReference type="ARBA" id="ARBA00023274"/>
    </source>
</evidence>
<evidence type="ECO:0000256" key="2">
    <source>
        <dbReference type="ARBA" id="ARBA00022491"/>
    </source>
</evidence>
<dbReference type="Proteomes" id="UP000177199">
    <property type="component" value="Unassembled WGS sequence"/>
</dbReference>
<keyword evidence="4" id="KW-0689">Ribosomal protein</keyword>
<evidence type="ECO:0000256" key="3">
    <source>
        <dbReference type="ARBA" id="ARBA00022845"/>
    </source>
</evidence>
<dbReference type="GO" id="GO:0005840">
    <property type="term" value="C:ribosome"/>
    <property type="evidence" value="ECO:0007669"/>
    <property type="project" value="UniProtKB-KW"/>
</dbReference>
<dbReference type="Gene3D" id="3.40.50.790">
    <property type="match status" value="1"/>
</dbReference>
<dbReference type="PANTHER" id="PTHR36427">
    <property type="entry name" value="54S RIBOSOMAL PROTEIN L1, MITOCHONDRIAL"/>
    <property type="match status" value="1"/>
</dbReference>
<dbReference type="InterPro" id="IPR023674">
    <property type="entry name" value="Ribosomal_uL1-like"/>
</dbReference>
<evidence type="ECO:0000256" key="4">
    <source>
        <dbReference type="ARBA" id="ARBA00022980"/>
    </source>
</evidence>
<gene>
    <name evidence="9" type="ORF">A3F29_02225</name>
</gene>
<dbReference type="Pfam" id="PF00687">
    <property type="entry name" value="Ribosomal_L1"/>
    <property type="match status" value="1"/>
</dbReference>
<dbReference type="SUPFAM" id="SSF56808">
    <property type="entry name" value="Ribosomal protein L1"/>
    <property type="match status" value="1"/>
</dbReference>
<evidence type="ECO:0000256" key="8">
    <source>
        <dbReference type="SAM" id="MobiDB-lite"/>
    </source>
</evidence>
<feature type="region of interest" description="Disordered" evidence="8">
    <location>
        <begin position="17"/>
        <end position="41"/>
    </location>
</feature>
<proteinExistence type="inferred from homology"/>
<organism evidence="9 10">
    <name type="scientific">Candidatus Roizmanbacteria bacterium RIFCSPHIGHO2_12_FULL_33_9</name>
    <dbReference type="NCBI Taxonomy" id="1802045"/>
    <lineage>
        <taxon>Bacteria</taxon>
        <taxon>Candidatus Roizmaniibacteriota</taxon>
    </lineage>
</organism>